<dbReference type="InterPro" id="IPR000667">
    <property type="entry name" value="Peptidase_S13"/>
</dbReference>
<evidence type="ECO:0000256" key="3">
    <source>
        <dbReference type="SAM" id="MobiDB-lite"/>
    </source>
</evidence>
<dbReference type="SUPFAM" id="SSF56601">
    <property type="entry name" value="beta-lactamase/transpeptidase-like"/>
    <property type="match status" value="1"/>
</dbReference>
<dbReference type="Proteomes" id="UP000288711">
    <property type="component" value="Unassembled WGS sequence"/>
</dbReference>
<dbReference type="InterPro" id="IPR012338">
    <property type="entry name" value="Beta-lactam/transpept-like"/>
</dbReference>
<dbReference type="EMBL" id="PIPF01000003">
    <property type="protein sequence ID" value="RWU84858.1"/>
    <property type="molecule type" value="Genomic_DNA"/>
</dbReference>
<organism evidence="4 5">
    <name type="scientific">Janibacter hoylei PVAS-1</name>
    <dbReference type="NCBI Taxonomy" id="1210046"/>
    <lineage>
        <taxon>Bacteria</taxon>
        <taxon>Bacillati</taxon>
        <taxon>Actinomycetota</taxon>
        <taxon>Actinomycetes</taxon>
        <taxon>Micrococcales</taxon>
        <taxon>Intrasporangiaceae</taxon>
        <taxon>Janibacter</taxon>
    </lineage>
</organism>
<dbReference type="PRINTS" id="PR00922">
    <property type="entry name" value="DADACBPTASE3"/>
</dbReference>
<sequence>MGELLSEASVPPPPPKHRKGPPVRRALVAVTTVAALAVGYGVADAYDRVPGVLTIDEAASEQPPEPVEPTPVLPPADESAPLPTAAGLRDAIADDVGSSALGPRVGIVVRDAVTGDPVWTKGADRPQTPASTAKLLTAAAVAERTDLSRTMKTTVVADGDDLVLVAAGDTMLARGDGDPTAVEGRAGLADLAEQVADSLGTKGGGSRSLRLDATYAAGERYAPTWDRADVAAGYTQGVSMIGLAGDRPEPFKPSPTFPEKAVLASFAAQLDKAGVKVTVDDSPTTWRRAAPADGEQLASVESAPLGDVLALALDDSDNALTENVARQAAVADGAGASFAETTAWVRSTLDDAGIDLTGVKLKDNCGLSSGQVVPARVISDVMQLGITGSAQTMSVVLSQLPVAGLTGTLHERYRTDESRDAAGIARAKTGTLTGTSALAGTTTTADGRLLTYVIIADRVPSTTGTLGARAALDRIVAGITDCGCD</sequence>
<feature type="region of interest" description="Disordered" evidence="3">
    <location>
        <begin position="1"/>
        <end position="23"/>
    </location>
</feature>
<accession>A0A444B8W1</accession>
<protein>
    <submittedName>
        <fullName evidence="4">D-alanyl-D-alanine carboxypeptidase/D-alanyl-D-alanine-endopeptidase</fullName>
    </submittedName>
</protein>
<dbReference type="NCBIfam" id="TIGR00666">
    <property type="entry name" value="PBP4"/>
    <property type="match status" value="1"/>
</dbReference>
<evidence type="ECO:0000313" key="5">
    <source>
        <dbReference type="Proteomes" id="UP000288711"/>
    </source>
</evidence>
<evidence type="ECO:0000256" key="1">
    <source>
        <dbReference type="ARBA" id="ARBA00006096"/>
    </source>
</evidence>
<keyword evidence="2" id="KW-0378">Hydrolase</keyword>
<keyword evidence="4" id="KW-0121">Carboxypeptidase</keyword>
<dbReference type="GO" id="GO:0004185">
    <property type="term" value="F:serine-type carboxypeptidase activity"/>
    <property type="evidence" value="ECO:0007669"/>
    <property type="project" value="InterPro"/>
</dbReference>
<keyword evidence="5" id="KW-1185">Reference proteome</keyword>
<dbReference type="AlphaFoldDB" id="A0A444B8W1"/>
<reference evidence="4 5" key="1">
    <citation type="journal article" date="2009" name="Int. J. Syst. Evol. Microbiol.">
        <title>Janibacter hoylei sp. nov., Bacillus isronensis sp. nov. and Bacillus aryabhattai sp. nov., isolated from cryotubes used for collecting air from the upper atmosphere.</title>
        <authorList>
            <person name="Shivaji S."/>
            <person name="Chaturvedi P."/>
            <person name="Begum Z."/>
            <person name="Pindi P.K."/>
            <person name="Manorama R."/>
            <person name="Padmanaban D.A."/>
            <person name="Shouche Y.S."/>
            <person name="Pawar S."/>
            <person name="Vaishampayan P."/>
            <person name="Dutt C.B."/>
            <person name="Datta G.N."/>
            <person name="Manchanda R.K."/>
            <person name="Rao U.R."/>
            <person name="Bhargava P.M."/>
            <person name="Narlikar J.V."/>
        </authorList>
    </citation>
    <scope>NUCLEOTIDE SEQUENCE [LARGE SCALE GENOMIC DNA]</scope>
    <source>
        <strain evidence="4 5">PVAS-1</strain>
    </source>
</reference>
<comment type="caution">
    <text evidence="4">The sequence shown here is derived from an EMBL/GenBank/DDBJ whole genome shotgun (WGS) entry which is preliminary data.</text>
</comment>
<keyword evidence="4" id="KW-0645">Protease</keyword>
<dbReference type="PANTHER" id="PTHR30023:SF0">
    <property type="entry name" value="PENICILLIN-SENSITIVE CARBOXYPEPTIDASE A"/>
    <property type="match status" value="1"/>
</dbReference>
<name>A0A444B8W1_9MICO</name>
<gene>
    <name evidence="4" type="primary">dacB</name>
    <name evidence="4" type="ORF">CWN80_04660</name>
</gene>
<evidence type="ECO:0000313" key="4">
    <source>
        <dbReference type="EMBL" id="RWU84858.1"/>
    </source>
</evidence>
<dbReference type="Gene3D" id="3.40.710.10">
    <property type="entry name" value="DD-peptidase/beta-lactamase superfamily"/>
    <property type="match status" value="2"/>
</dbReference>
<comment type="similarity">
    <text evidence="1">Belongs to the peptidase S13 family.</text>
</comment>
<dbReference type="GO" id="GO:0006508">
    <property type="term" value="P:proteolysis"/>
    <property type="evidence" value="ECO:0007669"/>
    <property type="project" value="InterPro"/>
</dbReference>
<dbReference type="PANTHER" id="PTHR30023">
    <property type="entry name" value="D-ALANYL-D-ALANINE CARBOXYPEPTIDASE"/>
    <property type="match status" value="1"/>
</dbReference>
<dbReference type="Pfam" id="PF02113">
    <property type="entry name" value="Peptidase_S13"/>
    <property type="match status" value="2"/>
</dbReference>
<proteinExistence type="inferred from homology"/>
<evidence type="ECO:0000256" key="2">
    <source>
        <dbReference type="ARBA" id="ARBA00022801"/>
    </source>
</evidence>
<dbReference type="GO" id="GO:0000270">
    <property type="term" value="P:peptidoglycan metabolic process"/>
    <property type="evidence" value="ECO:0007669"/>
    <property type="project" value="TreeGrafter"/>
</dbReference>